<name>A0A401K0G2_9PROT</name>
<gene>
    <name evidence="1" type="ORF">SFMTTN_3068</name>
</gene>
<reference evidence="1 2" key="1">
    <citation type="journal article" date="2019" name="Front. Microbiol.">
        <title>Genomes of Neutrophilic Sulfur-Oxidizing Chemolithoautotrophs Representing 9 Proteobacterial Species From 8 Genera.</title>
        <authorList>
            <person name="Watanabe T."/>
            <person name="Kojima H."/>
            <person name="Umezawa K."/>
            <person name="Hori C."/>
            <person name="Takasuka T.E."/>
            <person name="Kato Y."/>
            <person name="Fukui M."/>
        </authorList>
    </citation>
    <scope>NUCLEOTIDE SEQUENCE [LARGE SCALE GENOMIC DNA]</scope>
    <source>
        <strain evidence="1 2">TTN</strain>
    </source>
</reference>
<keyword evidence="2" id="KW-1185">Reference proteome</keyword>
<dbReference type="AlphaFoldDB" id="A0A401K0G2"/>
<evidence type="ECO:0000313" key="1">
    <source>
        <dbReference type="EMBL" id="GCB02246.1"/>
    </source>
</evidence>
<protein>
    <submittedName>
        <fullName evidence="1">Uncharacterized protein</fullName>
    </submittedName>
</protein>
<dbReference type="Proteomes" id="UP000286806">
    <property type="component" value="Unassembled WGS sequence"/>
</dbReference>
<organism evidence="1 2">
    <name type="scientific">Sulfuriferula multivorans</name>
    <dbReference type="NCBI Taxonomy" id="1559896"/>
    <lineage>
        <taxon>Bacteria</taxon>
        <taxon>Pseudomonadati</taxon>
        <taxon>Pseudomonadota</taxon>
        <taxon>Betaproteobacteria</taxon>
        <taxon>Nitrosomonadales</taxon>
        <taxon>Sulfuricellaceae</taxon>
        <taxon>Sulfuriferula</taxon>
    </lineage>
</organism>
<sequence>MDAMPTSNFHTGRHKQLRCKVGCRTQAPIDRFSTSSVIF</sequence>
<proteinExistence type="predicted"/>
<evidence type="ECO:0000313" key="2">
    <source>
        <dbReference type="Proteomes" id="UP000286806"/>
    </source>
</evidence>
<comment type="caution">
    <text evidence="1">The sequence shown here is derived from an EMBL/GenBank/DDBJ whole genome shotgun (WGS) entry which is preliminary data.</text>
</comment>
<dbReference type="EMBL" id="BGOW01000036">
    <property type="protein sequence ID" value="GCB02246.1"/>
    <property type="molecule type" value="Genomic_DNA"/>
</dbReference>
<accession>A0A401K0G2</accession>